<feature type="chain" id="PRO_5026729097" evidence="1">
    <location>
        <begin position="19"/>
        <end position="121"/>
    </location>
</feature>
<evidence type="ECO:0000313" key="3">
    <source>
        <dbReference type="Proteomes" id="UP000464954"/>
    </source>
</evidence>
<dbReference type="SUPFAM" id="SSF48452">
    <property type="entry name" value="TPR-like"/>
    <property type="match status" value="1"/>
</dbReference>
<accession>A0A6P1M9F8</accession>
<dbReference type="Proteomes" id="UP000464954">
    <property type="component" value="Chromosome"/>
</dbReference>
<sequence>MKHILFCIVLTAFALTWAADEEPAVAAHYKKAVLLRDQNDVAAAIEEVGKGIALNPQEEEWLAKSEVLSAELYLKQGALTSAEVTARQITLLYPETEFATEAQKLLEEINRLTEEESVQAE</sequence>
<dbReference type="Gene3D" id="1.25.40.10">
    <property type="entry name" value="Tetratricopeptide repeat domain"/>
    <property type="match status" value="1"/>
</dbReference>
<evidence type="ECO:0000256" key="1">
    <source>
        <dbReference type="SAM" id="SignalP"/>
    </source>
</evidence>
<dbReference type="InterPro" id="IPR011990">
    <property type="entry name" value="TPR-like_helical_dom_sf"/>
</dbReference>
<proteinExistence type="predicted"/>
<dbReference type="KEGG" id="taer:GT409_14095"/>
<protein>
    <submittedName>
        <fullName evidence="2">Uncharacterized protein</fullName>
    </submittedName>
</protein>
<feature type="signal peptide" evidence="1">
    <location>
        <begin position="1"/>
        <end position="18"/>
    </location>
</feature>
<evidence type="ECO:0000313" key="2">
    <source>
        <dbReference type="EMBL" id="QHI70521.1"/>
    </source>
</evidence>
<dbReference type="RefSeq" id="WP_160629695.1">
    <property type="nucleotide sequence ID" value="NZ_CP047593.1"/>
</dbReference>
<dbReference type="AlphaFoldDB" id="A0A6P1M9F8"/>
<keyword evidence="1" id="KW-0732">Signal</keyword>
<dbReference type="EMBL" id="CP047593">
    <property type="protein sequence ID" value="QHI70521.1"/>
    <property type="molecule type" value="Genomic_DNA"/>
</dbReference>
<name>A0A6P1M9F8_9BACT</name>
<reference evidence="2 3" key="1">
    <citation type="submission" date="2020-01" db="EMBL/GenBank/DDBJ databases">
        <title>Ponticoccus aerotolerans gen. nov., sp. nov., an anaerobic bacterium and proposal of Ponticoccusceae fam. nov., Ponticoccusles ord. nov. and Ponticoccuse classis nov. in the phylum Kiritimatiellaeota.</title>
        <authorList>
            <person name="Zhou L.Y."/>
            <person name="Du Z.J."/>
        </authorList>
    </citation>
    <scope>NUCLEOTIDE SEQUENCE [LARGE SCALE GENOMIC DNA]</scope>
    <source>
        <strain evidence="2 3">S-5007</strain>
    </source>
</reference>
<gene>
    <name evidence="2" type="ORF">GT409_14095</name>
</gene>
<organism evidence="2 3">
    <name type="scientific">Tichowtungia aerotolerans</name>
    <dbReference type="NCBI Taxonomy" id="2697043"/>
    <lineage>
        <taxon>Bacteria</taxon>
        <taxon>Pseudomonadati</taxon>
        <taxon>Kiritimatiellota</taxon>
        <taxon>Tichowtungiia</taxon>
        <taxon>Tichowtungiales</taxon>
        <taxon>Tichowtungiaceae</taxon>
        <taxon>Tichowtungia</taxon>
    </lineage>
</organism>
<keyword evidence="3" id="KW-1185">Reference proteome</keyword>